<keyword evidence="7" id="KW-1185">Reference proteome</keyword>
<dbReference type="InterPro" id="IPR041205">
    <property type="entry name" value="ScsC_N"/>
</dbReference>
<proteinExistence type="predicted"/>
<dbReference type="SUPFAM" id="SSF52833">
    <property type="entry name" value="Thioredoxin-like"/>
    <property type="match status" value="1"/>
</dbReference>
<dbReference type="Gene3D" id="3.40.30.10">
    <property type="entry name" value="Glutaredoxin"/>
    <property type="match status" value="1"/>
</dbReference>
<dbReference type="PROSITE" id="PS51352">
    <property type="entry name" value="THIOREDOXIN_2"/>
    <property type="match status" value="1"/>
</dbReference>
<dbReference type="PROSITE" id="PS51257">
    <property type="entry name" value="PROKAR_LIPOPROTEIN"/>
    <property type="match status" value="1"/>
</dbReference>
<evidence type="ECO:0000256" key="2">
    <source>
        <dbReference type="ARBA" id="ARBA00023002"/>
    </source>
</evidence>
<feature type="domain" description="Thioredoxin" evidence="5">
    <location>
        <begin position="90"/>
        <end position="275"/>
    </location>
</feature>
<accession>A0A560H5C7</accession>
<evidence type="ECO:0000259" key="5">
    <source>
        <dbReference type="PROSITE" id="PS51352"/>
    </source>
</evidence>
<dbReference type="Pfam" id="PF18312">
    <property type="entry name" value="ScsC_N"/>
    <property type="match status" value="1"/>
</dbReference>
<comment type="caution">
    <text evidence="6">The sequence shown here is derived from an EMBL/GenBank/DDBJ whole genome shotgun (WGS) entry which is preliminary data.</text>
</comment>
<evidence type="ECO:0000313" key="6">
    <source>
        <dbReference type="EMBL" id="TWB41029.1"/>
    </source>
</evidence>
<keyword evidence="1" id="KW-0732">Signal</keyword>
<evidence type="ECO:0000256" key="4">
    <source>
        <dbReference type="ARBA" id="ARBA00023284"/>
    </source>
</evidence>
<sequence>MLRRFVSAAFDLARSTPVSAVIAAGMGLLLAGCGATPSTCAGGFCPLPAAADSAEAVRQGDLGRGIRDYLLAHPEVLLEAQQALAAKQAADRQAQARALVARNHDALVADPEDPEMGNPRGDVTIVEFFDDECPYCKMMAPTLEALIRTDPGVRVVLKDIAILGPGSEVAARYALAAKRQGKYAAFHAALMADKTPEHQLTEAHLLEIAARLNLDTARLARDIQAPEIMGRAGRNRALAQAIGVTATPGLVIGDSVQTGALTPDALAKAVAAARARKAQAP</sequence>
<dbReference type="Pfam" id="PF01323">
    <property type="entry name" value="DSBA"/>
    <property type="match status" value="1"/>
</dbReference>
<dbReference type="CDD" id="cd03023">
    <property type="entry name" value="DsbA_Com1_like"/>
    <property type="match status" value="1"/>
</dbReference>
<dbReference type="InterPro" id="IPR013766">
    <property type="entry name" value="Thioredoxin_domain"/>
</dbReference>
<dbReference type="GO" id="GO:0016491">
    <property type="term" value="F:oxidoreductase activity"/>
    <property type="evidence" value="ECO:0007669"/>
    <property type="project" value="UniProtKB-KW"/>
</dbReference>
<keyword evidence="6" id="KW-0413">Isomerase</keyword>
<keyword evidence="2" id="KW-0560">Oxidoreductase</keyword>
<organism evidence="6 7">
    <name type="scientific">Nitrospirillum amazonense</name>
    <dbReference type="NCBI Taxonomy" id="28077"/>
    <lineage>
        <taxon>Bacteria</taxon>
        <taxon>Pseudomonadati</taxon>
        <taxon>Pseudomonadota</taxon>
        <taxon>Alphaproteobacteria</taxon>
        <taxon>Rhodospirillales</taxon>
        <taxon>Azospirillaceae</taxon>
        <taxon>Nitrospirillum</taxon>
    </lineage>
</organism>
<dbReference type="GO" id="GO:0016853">
    <property type="term" value="F:isomerase activity"/>
    <property type="evidence" value="ECO:0007669"/>
    <property type="project" value="UniProtKB-KW"/>
</dbReference>
<keyword evidence="3" id="KW-1015">Disulfide bond</keyword>
<dbReference type="Proteomes" id="UP000315751">
    <property type="component" value="Unassembled WGS sequence"/>
</dbReference>
<protein>
    <submittedName>
        <fullName evidence="6">Protein-disulfide isomerase</fullName>
    </submittedName>
</protein>
<keyword evidence="4" id="KW-0676">Redox-active center</keyword>
<dbReference type="PANTHER" id="PTHR13887">
    <property type="entry name" value="GLUTATHIONE S-TRANSFERASE KAPPA"/>
    <property type="match status" value="1"/>
</dbReference>
<dbReference type="EMBL" id="VITR01000008">
    <property type="protein sequence ID" value="TWB41029.1"/>
    <property type="molecule type" value="Genomic_DNA"/>
</dbReference>
<evidence type="ECO:0000256" key="3">
    <source>
        <dbReference type="ARBA" id="ARBA00023157"/>
    </source>
</evidence>
<dbReference type="InterPro" id="IPR001853">
    <property type="entry name" value="DSBA-like_thioredoxin_dom"/>
</dbReference>
<name>A0A560H5C7_9PROT</name>
<dbReference type="InterPro" id="IPR036249">
    <property type="entry name" value="Thioredoxin-like_sf"/>
</dbReference>
<dbReference type="AlphaFoldDB" id="A0A560H5C7"/>
<gene>
    <name evidence="6" type="ORF">FBZ90_10853</name>
</gene>
<reference evidence="6 7" key="1">
    <citation type="submission" date="2019-06" db="EMBL/GenBank/DDBJ databases">
        <title>Genomic Encyclopedia of Type Strains, Phase IV (KMG-V): Genome sequencing to study the core and pangenomes of soil and plant-associated prokaryotes.</title>
        <authorList>
            <person name="Whitman W."/>
        </authorList>
    </citation>
    <scope>NUCLEOTIDE SEQUENCE [LARGE SCALE GENOMIC DNA]</scope>
    <source>
        <strain evidence="6 7">BR 11622</strain>
    </source>
</reference>
<evidence type="ECO:0000256" key="1">
    <source>
        <dbReference type="ARBA" id="ARBA00022729"/>
    </source>
</evidence>
<evidence type="ECO:0000313" key="7">
    <source>
        <dbReference type="Proteomes" id="UP000315751"/>
    </source>
</evidence>
<dbReference type="PANTHER" id="PTHR13887:SF14">
    <property type="entry name" value="DISULFIDE BOND FORMATION PROTEIN D"/>
    <property type="match status" value="1"/>
</dbReference>
<dbReference type="RefSeq" id="WP_186455815.1">
    <property type="nucleotide sequence ID" value="NZ_VITR01000008.1"/>
</dbReference>